<dbReference type="InterPro" id="IPR043128">
    <property type="entry name" value="Rev_trsase/Diguanyl_cyclase"/>
</dbReference>
<keyword evidence="2" id="KW-0695">RNA-directed DNA polymerase</keyword>
<proteinExistence type="predicted"/>
<dbReference type="SUPFAM" id="SSF53098">
    <property type="entry name" value="Ribonuclease H-like"/>
    <property type="match status" value="1"/>
</dbReference>
<dbReference type="InterPro" id="IPR000477">
    <property type="entry name" value="RT_dom"/>
</dbReference>
<keyword evidence="3" id="KW-1185">Reference proteome</keyword>
<dbReference type="InterPro" id="IPR036397">
    <property type="entry name" value="RNaseH_sf"/>
</dbReference>
<dbReference type="Gene3D" id="3.30.420.10">
    <property type="entry name" value="Ribonuclease H-like superfamily/Ribonuclease H"/>
    <property type="match status" value="1"/>
</dbReference>
<keyword evidence="2" id="KW-0808">Transferase</keyword>
<organism evidence="2 3">
    <name type="scientific">Tanacetum coccineum</name>
    <dbReference type="NCBI Taxonomy" id="301880"/>
    <lineage>
        <taxon>Eukaryota</taxon>
        <taxon>Viridiplantae</taxon>
        <taxon>Streptophyta</taxon>
        <taxon>Embryophyta</taxon>
        <taxon>Tracheophyta</taxon>
        <taxon>Spermatophyta</taxon>
        <taxon>Magnoliopsida</taxon>
        <taxon>eudicotyledons</taxon>
        <taxon>Gunneridae</taxon>
        <taxon>Pentapetalae</taxon>
        <taxon>asterids</taxon>
        <taxon>campanulids</taxon>
        <taxon>Asterales</taxon>
        <taxon>Asteraceae</taxon>
        <taxon>Asteroideae</taxon>
        <taxon>Anthemideae</taxon>
        <taxon>Anthemidinae</taxon>
        <taxon>Tanacetum</taxon>
    </lineage>
</organism>
<dbReference type="Pfam" id="PF00078">
    <property type="entry name" value="RVT_1"/>
    <property type="match status" value="1"/>
</dbReference>
<dbReference type="InterPro" id="IPR001584">
    <property type="entry name" value="Integrase_cat-core"/>
</dbReference>
<gene>
    <name evidence="2" type="ORF">Tco_1018481</name>
</gene>
<dbReference type="InterPro" id="IPR050951">
    <property type="entry name" value="Retrovirus_Pol_polyprotein"/>
</dbReference>
<dbReference type="PANTHER" id="PTHR37984">
    <property type="entry name" value="PROTEIN CBG26694"/>
    <property type="match status" value="1"/>
</dbReference>
<feature type="domain" description="Integrase catalytic" evidence="1">
    <location>
        <begin position="75"/>
        <end position="170"/>
    </location>
</feature>
<dbReference type="PROSITE" id="PS50994">
    <property type="entry name" value="INTEGRASE"/>
    <property type="match status" value="1"/>
</dbReference>
<evidence type="ECO:0000313" key="2">
    <source>
        <dbReference type="EMBL" id="GJT67001.1"/>
    </source>
</evidence>
<dbReference type="Proteomes" id="UP001151760">
    <property type="component" value="Unassembled WGS sequence"/>
</dbReference>
<evidence type="ECO:0000313" key="3">
    <source>
        <dbReference type="Proteomes" id="UP001151760"/>
    </source>
</evidence>
<dbReference type="InterPro" id="IPR012337">
    <property type="entry name" value="RNaseH-like_sf"/>
</dbReference>
<reference evidence="2" key="1">
    <citation type="journal article" date="2022" name="Int. J. Mol. Sci.">
        <title>Draft Genome of Tanacetum Coccineum: Genomic Comparison of Closely Related Tanacetum-Family Plants.</title>
        <authorList>
            <person name="Yamashiro T."/>
            <person name="Shiraishi A."/>
            <person name="Nakayama K."/>
            <person name="Satake H."/>
        </authorList>
    </citation>
    <scope>NUCLEOTIDE SEQUENCE</scope>
</reference>
<evidence type="ECO:0000259" key="1">
    <source>
        <dbReference type="PROSITE" id="PS50994"/>
    </source>
</evidence>
<reference evidence="2" key="2">
    <citation type="submission" date="2022-01" db="EMBL/GenBank/DDBJ databases">
        <authorList>
            <person name="Yamashiro T."/>
            <person name="Shiraishi A."/>
            <person name="Satake H."/>
            <person name="Nakayama K."/>
        </authorList>
    </citation>
    <scope>NUCLEOTIDE SEQUENCE</scope>
</reference>
<comment type="caution">
    <text evidence="2">The sequence shown here is derived from an EMBL/GenBank/DDBJ whole genome shotgun (WGS) entry which is preliminary data.</text>
</comment>
<dbReference type="EMBL" id="BQNB010017767">
    <property type="protein sequence ID" value="GJT67001.1"/>
    <property type="molecule type" value="Genomic_DNA"/>
</dbReference>
<sequence length="170" mass="19865">MEVFMDDFSVFGSSFDRCLKNLEKMLKRCEETNLVLNWEKCHFMVKEGIVLGHKVFGSGIEVEAKAFPASDARNIVNFLKRLFMRFGIQKALISDRGSHFCNYHMERAMKRYGVVHRFSTAYHPQTNGQVENTNKVIKHILEKTIGNNRKEWSHKLDDALWAFRTTFKTP</sequence>
<dbReference type="Gene3D" id="3.30.70.270">
    <property type="match status" value="1"/>
</dbReference>
<dbReference type="GO" id="GO:0003964">
    <property type="term" value="F:RNA-directed DNA polymerase activity"/>
    <property type="evidence" value="ECO:0007669"/>
    <property type="project" value="UniProtKB-KW"/>
</dbReference>
<accession>A0ABQ5FUG4</accession>
<protein>
    <submittedName>
        <fullName evidence="2">Reverse transcriptase domain-containing protein</fullName>
    </submittedName>
</protein>
<dbReference type="InterPro" id="IPR043502">
    <property type="entry name" value="DNA/RNA_pol_sf"/>
</dbReference>
<dbReference type="SUPFAM" id="SSF56672">
    <property type="entry name" value="DNA/RNA polymerases"/>
    <property type="match status" value="1"/>
</dbReference>
<keyword evidence="2" id="KW-0548">Nucleotidyltransferase</keyword>
<dbReference type="PANTHER" id="PTHR37984:SF5">
    <property type="entry name" value="PROTEIN NYNRIN-LIKE"/>
    <property type="match status" value="1"/>
</dbReference>
<name>A0ABQ5FUG4_9ASTR</name>